<dbReference type="Gene3D" id="1.20.120.940">
    <property type="entry name" value="Putative aromatic acid exporter, C-terminal domain"/>
    <property type="match status" value="1"/>
</dbReference>
<evidence type="ECO:0000313" key="8">
    <source>
        <dbReference type="EMBL" id="KAA9006490.1"/>
    </source>
</evidence>
<comment type="subcellular location">
    <subcellularLocation>
        <location evidence="1">Cell membrane</location>
        <topology evidence="1">Multi-pass membrane protein</topology>
    </subcellularLocation>
</comment>
<proteinExistence type="predicted"/>
<evidence type="ECO:0000256" key="4">
    <source>
        <dbReference type="ARBA" id="ARBA00022989"/>
    </source>
</evidence>
<evidence type="ECO:0000256" key="1">
    <source>
        <dbReference type="ARBA" id="ARBA00004651"/>
    </source>
</evidence>
<sequence length="321" mass="35945">MGFRIIKTAAATLLSILLAAAAGIPNAQSAGLLAILGVEVTRKRSLKTISARFFASLVGLACGTLLFWLLGFHYWVLGLFVLLGFPLIVKTGFKEGIVTSSVIVFRVFGQAELSLHILLQQVLLLVIGLGSAGLVNLVYMPKTEGLMYGIRQEVDGLFAVIFRQMAATLRDPGHVWDGRELLLAQKTIEQGLAAAAREMENAVIRHDEAWNVYFYMRREQLESVQNMLQLLSQVYRHMPHGDMTAELFEQLSGDVVEEAYTGRTEMLLNRLEQEFRGMELPGTREEFEVRSAILQLCRELALYLKIAKDYKAPVMPRRVRS</sequence>
<feature type="domain" description="Putative aromatic acid exporter C-terminal" evidence="7">
    <location>
        <begin position="151"/>
        <end position="306"/>
    </location>
</feature>
<dbReference type="RefSeq" id="WP_150457320.1">
    <property type="nucleotide sequence ID" value="NZ_VYKK01000005.1"/>
</dbReference>
<evidence type="ECO:0000313" key="9">
    <source>
        <dbReference type="Proteomes" id="UP000367750"/>
    </source>
</evidence>
<dbReference type="Pfam" id="PF06081">
    <property type="entry name" value="ArAE_1"/>
    <property type="match status" value="1"/>
</dbReference>
<dbReference type="InterPro" id="IPR021062">
    <property type="entry name" value="ArAE_1_C"/>
</dbReference>
<comment type="caution">
    <text evidence="8">The sequence shown here is derived from an EMBL/GenBank/DDBJ whole genome shotgun (WGS) entry which is preliminary data.</text>
</comment>
<dbReference type="InterPro" id="IPR010343">
    <property type="entry name" value="ArAE_1"/>
</dbReference>
<dbReference type="InterPro" id="IPR052984">
    <property type="entry name" value="UPF0421"/>
</dbReference>
<dbReference type="Pfam" id="PF11728">
    <property type="entry name" value="ArAE_1_C"/>
    <property type="match status" value="1"/>
</dbReference>
<organism evidence="8 9">
    <name type="scientific">Paenibacillus spiritus</name>
    <dbReference type="NCBI Taxonomy" id="2496557"/>
    <lineage>
        <taxon>Bacteria</taxon>
        <taxon>Bacillati</taxon>
        <taxon>Bacillota</taxon>
        <taxon>Bacilli</taxon>
        <taxon>Bacillales</taxon>
        <taxon>Paenibacillaceae</taxon>
        <taxon>Paenibacillus</taxon>
    </lineage>
</organism>
<evidence type="ECO:0000256" key="2">
    <source>
        <dbReference type="ARBA" id="ARBA00022475"/>
    </source>
</evidence>
<dbReference type="AlphaFoldDB" id="A0A5J5GES0"/>
<keyword evidence="3 6" id="KW-0812">Transmembrane</keyword>
<feature type="transmembrane region" description="Helical" evidence="6">
    <location>
        <begin position="75"/>
        <end position="93"/>
    </location>
</feature>
<dbReference type="PANTHER" id="PTHR40064">
    <property type="entry name" value="MEMBRANE PROTEIN-RELATED"/>
    <property type="match status" value="1"/>
</dbReference>
<keyword evidence="9" id="KW-1185">Reference proteome</keyword>
<evidence type="ECO:0000256" key="3">
    <source>
        <dbReference type="ARBA" id="ARBA00022692"/>
    </source>
</evidence>
<protein>
    <submittedName>
        <fullName evidence="8">Aromatic acid exporter family protein</fullName>
    </submittedName>
</protein>
<dbReference type="EMBL" id="VYKK01000005">
    <property type="protein sequence ID" value="KAA9006490.1"/>
    <property type="molecule type" value="Genomic_DNA"/>
</dbReference>
<evidence type="ECO:0000256" key="6">
    <source>
        <dbReference type="SAM" id="Phobius"/>
    </source>
</evidence>
<keyword evidence="5 6" id="KW-0472">Membrane</keyword>
<evidence type="ECO:0000259" key="7">
    <source>
        <dbReference type="Pfam" id="PF11728"/>
    </source>
</evidence>
<gene>
    <name evidence="8" type="ORF">F4V43_05970</name>
</gene>
<dbReference type="OrthoDB" id="357521at2"/>
<keyword evidence="2" id="KW-1003">Cell membrane</keyword>
<keyword evidence="4 6" id="KW-1133">Transmembrane helix</keyword>
<reference evidence="8 9" key="1">
    <citation type="submission" date="2019-09" db="EMBL/GenBank/DDBJ databases">
        <title>Bacillus ochoae sp. nov., Paenibacillus whitsoniae sp. nov., Paenibacillus spiritus sp. nov. Isolated from the Mars Exploration Rover during spacecraft assembly.</title>
        <authorList>
            <person name="Seuylemezian A."/>
            <person name="Vaishampayan P."/>
        </authorList>
    </citation>
    <scope>NUCLEOTIDE SEQUENCE [LARGE SCALE GENOMIC DNA]</scope>
    <source>
        <strain evidence="8 9">MER_111</strain>
    </source>
</reference>
<dbReference type="GO" id="GO:0005886">
    <property type="term" value="C:plasma membrane"/>
    <property type="evidence" value="ECO:0007669"/>
    <property type="project" value="UniProtKB-SubCell"/>
</dbReference>
<dbReference type="PANTHER" id="PTHR40064:SF1">
    <property type="entry name" value="MEMBRANE PROTEIN"/>
    <property type="match status" value="1"/>
</dbReference>
<accession>A0A5J5GES0</accession>
<evidence type="ECO:0000256" key="5">
    <source>
        <dbReference type="ARBA" id="ARBA00023136"/>
    </source>
</evidence>
<feature type="transmembrane region" description="Helical" evidence="6">
    <location>
        <begin position="113"/>
        <end position="139"/>
    </location>
</feature>
<name>A0A5J5GES0_9BACL</name>
<dbReference type="Proteomes" id="UP000367750">
    <property type="component" value="Unassembled WGS sequence"/>
</dbReference>
<dbReference type="InterPro" id="IPR038323">
    <property type="entry name" value="ArAE_1_C_sf"/>
</dbReference>
<feature type="transmembrane region" description="Helical" evidence="6">
    <location>
        <begin position="53"/>
        <end position="70"/>
    </location>
</feature>